<reference evidence="2" key="1">
    <citation type="submission" date="2015-07" db="EMBL/GenBank/DDBJ databases">
        <title>Genome sequencing project for genomic taxonomy and phylogenomics of Bacillus-like bacteria.</title>
        <authorList>
            <person name="Liu B."/>
            <person name="Wang J."/>
            <person name="Zhu Y."/>
            <person name="Liu G."/>
            <person name="Chen Q."/>
            <person name="Chen Z."/>
            <person name="Lan J."/>
            <person name="Che J."/>
            <person name="Ge C."/>
            <person name="Shi H."/>
            <person name="Pan Z."/>
            <person name="Liu X."/>
        </authorList>
    </citation>
    <scope>NUCLEOTIDE SEQUENCE [LARGE SCALE GENOMIC DNA]</scope>
    <source>
        <strain evidence="2">FJAT-27997</strain>
    </source>
</reference>
<name>A0A0K9GWG1_9BACI</name>
<evidence type="ECO:0008006" key="3">
    <source>
        <dbReference type="Google" id="ProtNLM"/>
    </source>
</evidence>
<dbReference type="Proteomes" id="UP000037146">
    <property type="component" value="Unassembled WGS sequence"/>
</dbReference>
<dbReference type="PATRIC" id="fig|1679170.3.peg.3349"/>
<dbReference type="RefSeq" id="WP_049681950.1">
    <property type="nucleotide sequence ID" value="NZ_JBNNUY010000001.1"/>
</dbReference>
<protein>
    <recommendedName>
        <fullName evidence="3">DUF2487 domain-containing protein</fullName>
    </recommendedName>
</protein>
<gene>
    <name evidence="1" type="ORF">AC625_14675</name>
</gene>
<comment type="caution">
    <text evidence="1">The sequence shown here is derived from an EMBL/GenBank/DDBJ whole genome shotgun (WGS) entry which is preliminary data.</text>
</comment>
<dbReference type="Pfam" id="PF10673">
    <property type="entry name" value="DUF2487"/>
    <property type="match status" value="1"/>
</dbReference>
<dbReference type="STRING" id="1679170.AC625_14675"/>
<evidence type="ECO:0000313" key="1">
    <source>
        <dbReference type="EMBL" id="KMY50597.1"/>
    </source>
</evidence>
<keyword evidence="2" id="KW-1185">Reference proteome</keyword>
<dbReference type="OrthoDB" id="2678750at2"/>
<sequence>MKWTYKEIGMYQESKEYVDSLIIPMNPISFGAQMKQFSSMHEFMGILMMEVEKQLKGRLLLMPGLTYWSEGQERADLIEIWKLKLLEADFKHVFWITSDSEWKKYEEQLPGSLLWIPSIPLEHLEEGQARQMMNDQVRQMLDMLTQSWNK</sequence>
<dbReference type="AlphaFoldDB" id="A0A0K9GWG1"/>
<organism evidence="1 2">
    <name type="scientific">Peribacillus loiseleuriae</name>
    <dbReference type="NCBI Taxonomy" id="1679170"/>
    <lineage>
        <taxon>Bacteria</taxon>
        <taxon>Bacillati</taxon>
        <taxon>Bacillota</taxon>
        <taxon>Bacilli</taxon>
        <taxon>Bacillales</taxon>
        <taxon>Bacillaceae</taxon>
        <taxon>Peribacillus</taxon>
    </lineage>
</organism>
<accession>A0A0K9GWG1</accession>
<evidence type="ECO:0000313" key="2">
    <source>
        <dbReference type="Proteomes" id="UP000037146"/>
    </source>
</evidence>
<dbReference type="EMBL" id="LFZW01000001">
    <property type="protein sequence ID" value="KMY50597.1"/>
    <property type="molecule type" value="Genomic_DNA"/>
</dbReference>
<dbReference type="InterPro" id="IPR019615">
    <property type="entry name" value="DUF2487"/>
</dbReference>
<proteinExistence type="predicted"/>